<name>A0A5B7FZ78_PORTR</name>
<keyword evidence="3" id="KW-1185">Reference proteome</keyword>
<sequence length="83" mass="9697">MRWPEETEMKCVCYSWLQYNNSTAPHRAAPRQPTHPHAQLLSPSPPRVPRHPHTYHTGRKETRYSSLPVTLRLPTRLPQMSSI</sequence>
<protein>
    <submittedName>
        <fullName evidence="2">Uncharacterized protein</fullName>
    </submittedName>
</protein>
<feature type="region of interest" description="Disordered" evidence="1">
    <location>
        <begin position="24"/>
        <end position="83"/>
    </location>
</feature>
<gene>
    <name evidence="2" type="ORF">E2C01_044161</name>
</gene>
<proteinExistence type="predicted"/>
<evidence type="ECO:0000313" key="3">
    <source>
        <dbReference type="Proteomes" id="UP000324222"/>
    </source>
</evidence>
<dbReference type="AlphaFoldDB" id="A0A5B7FZ78"/>
<comment type="caution">
    <text evidence="2">The sequence shown here is derived from an EMBL/GenBank/DDBJ whole genome shotgun (WGS) entry which is preliminary data.</text>
</comment>
<evidence type="ECO:0000256" key="1">
    <source>
        <dbReference type="SAM" id="MobiDB-lite"/>
    </source>
</evidence>
<dbReference type="EMBL" id="VSRR010009439">
    <property type="protein sequence ID" value="MPC50333.1"/>
    <property type="molecule type" value="Genomic_DNA"/>
</dbReference>
<evidence type="ECO:0000313" key="2">
    <source>
        <dbReference type="EMBL" id="MPC50333.1"/>
    </source>
</evidence>
<accession>A0A5B7FZ78</accession>
<feature type="compositionally biased region" description="Basic residues" evidence="1">
    <location>
        <begin position="48"/>
        <end position="57"/>
    </location>
</feature>
<organism evidence="2 3">
    <name type="scientific">Portunus trituberculatus</name>
    <name type="common">Swimming crab</name>
    <name type="synonym">Neptunus trituberculatus</name>
    <dbReference type="NCBI Taxonomy" id="210409"/>
    <lineage>
        <taxon>Eukaryota</taxon>
        <taxon>Metazoa</taxon>
        <taxon>Ecdysozoa</taxon>
        <taxon>Arthropoda</taxon>
        <taxon>Crustacea</taxon>
        <taxon>Multicrustacea</taxon>
        <taxon>Malacostraca</taxon>
        <taxon>Eumalacostraca</taxon>
        <taxon>Eucarida</taxon>
        <taxon>Decapoda</taxon>
        <taxon>Pleocyemata</taxon>
        <taxon>Brachyura</taxon>
        <taxon>Eubrachyura</taxon>
        <taxon>Portunoidea</taxon>
        <taxon>Portunidae</taxon>
        <taxon>Portuninae</taxon>
        <taxon>Portunus</taxon>
    </lineage>
</organism>
<reference evidence="2 3" key="1">
    <citation type="submission" date="2019-05" db="EMBL/GenBank/DDBJ databases">
        <title>Another draft genome of Portunus trituberculatus and its Hox gene families provides insights of decapod evolution.</title>
        <authorList>
            <person name="Jeong J.-H."/>
            <person name="Song I."/>
            <person name="Kim S."/>
            <person name="Choi T."/>
            <person name="Kim D."/>
            <person name="Ryu S."/>
            <person name="Kim W."/>
        </authorList>
    </citation>
    <scope>NUCLEOTIDE SEQUENCE [LARGE SCALE GENOMIC DNA]</scope>
    <source>
        <tissue evidence="2">Muscle</tissue>
    </source>
</reference>
<dbReference type="Proteomes" id="UP000324222">
    <property type="component" value="Unassembled WGS sequence"/>
</dbReference>
<feature type="compositionally biased region" description="Low complexity" evidence="1">
    <location>
        <begin position="67"/>
        <end position="83"/>
    </location>
</feature>